<organism evidence="2 3">
    <name type="scientific">Methylomonas methanica (strain DSM 25384 / MC09)</name>
    <dbReference type="NCBI Taxonomy" id="857087"/>
    <lineage>
        <taxon>Bacteria</taxon>
        <taxon>Pseudomonadati</taxon>
        <taxon>Pseudomonadota</taxon>
        <taxon>Gammaproteobacteria</taxon>
        <taxon>Methylococcales</taxon>
        <taxon>Methylococcaceae</taxon>
        <taxon>Methylomonas</taxon>
    </lineage>
</organism>
<dbReference type="EMBL" id="CP002738">
    <property type="protein sequence ID" value="AEG01410.1"/>
    <property type="molecule type" value="Genomic_DNA"/>
</dbReference>
<reference evidence="3" key="3">
    <citation type="submission" date="2011-05" db="EMBL/GenBank/DDBJ databases">
        <title>Complete sequence of Methylomonas methanica MC09.</title>
        <authorList>
            <consortium name="US DOE Joint Genome Institute"/>
            <person name="Lucas S."/>
            <person name="Han J."/>
            <person name="Lapidus A."/>
            <person name="Cheng J.-F."/>
            <person name="Goodwin L."/>
            <person name="Pitluck S."/>
            <person name="Peters L."/>
            <person name="Mikhailova N."/>
            <person name="Teshima H."/>
            <person name="Han C."/>
            <person name="Tapia R."/>
            <person name="Land M."/>
            <person name="Hauser L."/>
            <person name="Kyrpides N."/>
            <person name="Ivanova N."/>
            <person name="Pagani I."/>
            <person name="Stein L."/>
            <person name="Woyke T."/>
        </authorList>
    </citation>
    <scope>NUCLEOTIDE SEQUENCE [LARGE SCALE GENOMIC DNA]</scope>
    <source>
        <strain evidence="3">MC09</strain>
    </source>
</reference>
<feature type="transmembrane region" description="Helical" evidence="1">
    <location>
        <begin position="20"/>
        <end position="40"/>
    </location>
</feature>
<name>G0A2Q7_METMM</name>
<evidence type="ECO:0000256" key="1">
    <source>
        <dbReference type="SAM" id="Phobius"/>
    </source>
</evidence>
<evidence type="ECO:0000313" key="2">
    <source>
        <dbReference type="EMBL" id="AEG01410.1"/>
    </source>
</evidence>
<reference evidence="2 3" key="1">
    <citation type="journal article" date="2011" name="J. Bacteriol.">
        <title>Complete Genome Sequence of the Aerobic Marine Methanotroph Methylomonas methanica MC09.</title>
        <authorList>
            <person name="Boden R."/>
            <person name="Cunliffe M."/>
            <person name="Scanlan J."/>
            <person name="Moussard H."/>
            <person name="Kits K.D."/>
            <person name="Klotz M.G."/>
            <person name="Jetten M.S."/>
            <person name="Vuilleumier S."/>
            <person name="Han J."/>
            <person name="Peters L."/>
            <person name="Mikhailova N."/>
            <person name="Teshima H."/>
            <person name="Tapia R."/>
            <person name="Kyrpides N."/>
            <person name="Ivanova N."/>
            <person name="Pagani I."/>
            <person name="Cheng J.F."/>
            <person name="Goodwin L."/>
            <person name="Han C."/>
            <person name="Hauser L."/>
            <person name="Land M.L."/>
            <person name="Lapidus A."/>
            <person name="Lucas S."/>
            <person name="Pitluck S."/>
            <person name="Woyke T."/>
            <person name="Stein L."/>
            <person name="Murrell J.C."/>
        </authorList>
    </citation>
    <scope>NUCLEOTIDE SEQUENCE [LARGE SCALE GENOMIC DNA]</scope>
    <source>
        <strain evidence="2 3">MC09</strain>
    </source>
</reference>
<dbReference type="HOGENOM" id="CLU_3201914_0_0_6"/>
<accession>G0A2Q7</accession>
<dbReference type="STRING" id="857087.Metme_3032"/>
<evidence type="ECO:0000313" key="3">
    <source>
        <dbReference type="Proteomes" id="UP000008888"/>
    </source>
</evidence>
<keyword evidence="1" id="KW-0812">Transmembrane</keyword>
<keyword evidence="1" id="KW-0472">Membrane</keyword>
<proteinExistence type="predicted"/>
<reference key="2">
    <citation type="submission" date="2011-05" db="EMBL/GenBank/DDBJ databases">
        <title>Complete genome sequence of the aerobic marine methanotroph Methylomonas methanica MC09.</title>
        <authorList>
            <person name="Boden R."/>
            <person name="Cunliffe M."/>
            <person name="Scanlan J."/>
            <person name="Moussard H."/>
            <person name="Kits K.D."/>
            <person name="Klotz M."/>
            <person name="Jetten M."/>
            <person name="Vuilleumier S."/>
            <person name="Han J."/>
            <person name="Peters L."/>
            <person name="Mikhailova N."/>
            <person name="Teshima H."/>
            <person name="Tapia R."/>
            <person name="Kyrpides N."/>
            <person name="Ivanova N."/>
            <person name="Pagani I."/>
            <person name="Cheng J.-F."/>
            <person name="Goodwin L."/>
            <person name="Han C."/>
            <person name="Hauser L."/>
            <person name="Land M."/>
            <person name="Lapidus A."/>
            <person name="Lucas S."/>
            <person name="Pitluck S."/>
            <person name="Woyke T."/>
            <person name="Stein L.Y."/>
            <person name="Murrell C."/>
        </authorList>
    </citation>
    <scope>NUCLEOTIDE SEQUENCE</scope>
    <source>
        <strain>MC09</strain>
    </source>
</reference>
<sequence>MAKEDGHFSLLFFVEIPRDSLAMMLKIFAGVGTAAVAEIASRYFN</sequence>
<keyword evidence="3" id="KW-1185">Reference proteome</keyword>
<dbReference type="KEGG" id="mmt:Metme_3032"/>
<gene>
    <name evidence="2" type="ordered locus">Metme_3032</name>
</gene>
<dbReference type="RefSeq" id="WP_013819639.1">
    <property type="nucleotide sequence ID" value="NC_015572.1"/>
</dbReference>
<dbReference type="AlphaFoldDB" id="G0A2Q7"/>
<protein>
    <submittedName>
        <fullName evidence="2">Uncharacterized protein</fullName>
    </submittedName>
</protein>
<keyword evidence="1" id="KW-1133">Transmembrane helix</keyword>
<dbReference type="Proteomes" id="UP000008888">
    <property type="component" value="Chromosome"/>
</dbReference>